<proteinExistence type="predicted"/>
<evidence type="ECO:0000259" key="2">
    <source>
        <dbReference type="PROSITE" id="PS51898"/>
    </source>
</evidence>
<reference evidence="3 4" key="1">
    <citation type="submission" date="2019-08" db="EMBL/GenBank/DDBJ databases">
        <title>Complete genome sequence of Terriglobus albidus strain ORNL.</title>
        <authorList>
            <person name="Podar M."/>
        </authorList>
    </citation>
    <scope>NUCLEOTIDE SEQUENCE [LARGE SCALE GENOMIC DNA]</scope>
    <source>
        <strain evidence="3 4">ORNL</strain>
    </source>
</reference>
<dbReference type="GO" id="GO:0015074">
    <property type="term" value="P:DNA integration"/>
    <property type="evidence" value="ECO:0007669"/>
    <property type="project" value="InterPro"/>
</dbReference>
<name>A0A5B9E8P5_9BACT</name>
<dbReference type="GO" id="GO:0003677">
    <property type="term" value="F:DNA binding"/>
    <property type="evidence" value="ECO:0007669"/>
    <property type="project" value="InterPro"/>
</dbReference>
<dbReference type="GO" id="GO:0006310">
    <property type="term" value="P:DNA recombination"/>
    <property type="evidence" value="ECO:0007669"/>
    <property type="project" value="UniProtKB-KW"/>
</dbReference>
<feature type="domain" description="Tyr recombinase" evidence="2">
    <location>
        <begin position="1"/>
        <end position="95"/>
    </location>
</feature>
<gene>
    <name evidence="3" type="ORF">FTW19_08240</name>
</gene>
<keyword evidence="4" id="KW-1185">Reference proteome</keyword>
<dbReference type="Gene3D" id="1.10.443.10">
    <property type="entry name" value="Intergrase catalytic core"/>
    <property type="match status" value="1"/>
</dbReference>
<dbReference type="Pfam" id="PF00589">
    <property type="entry name" value="Phage_integrase"/>
    <property type="match status" value="1"/>
</dbReference>
<sequence>MIARGEFHSFPFERKGNVPIWLSTVMRYHIQPVVKRLGIKKQVSWHTFRRTFTSLLHADGEDVKVVQELLRHGSVKVTMDIYAQAQMPVKREALRKVVEMMRPVAADRAVLGA</sequence>
<dbReference type="InterPro" id="IPR002104">
    <property type="entry name" value="Integrase_catalytic"/>
</dbReference>
<dbReference type="Proteomes" id="UP000321820">
    <property type="component" value="Chromosome"/>
</dbReference>
<dbReference type="InterPro" id="IPR011010">
    <property type="entry name" value="DNA_brk_join_enz"/>
</dbReference>
<protein>
    <submittedName>
        <fullName evidence="3">Tyrosine-type recombinase/integrase</fullName>
    </submittedName>
</protein>
<dbReference type="OrthoDB" id="123487at2"/>
<organism evidence="3 4">
    <name type="scientific">Terriglobus albidus</name>
    <dbReference type="NCBI Taxonomy" id="1592106"/>
    <lineage>
        <taxon>Bacteria</taxon>
        <taxon>Pseudomonadati</taxon>
        <taxon>Acidobacteriota</taxon>
        <taxon>Terriglobia</taxon>
        <taxon>Terriglobales</taxon>
        <taxon>Acidobacteriaceae</taxon>
        <taxon>Terriglobus</taxon>
    </lineage>
</organism>
<dbReference type="KEGG" id="talb:FTW19_08240"/>
<keyword evidence="1" id="KW-0233">DNA recombination</keyword>
<accession>A0A5B9E8P5</accession>
<dbReference type="PROSITE" id="PS51898">
    <property type="entry name" value="TYR_RECOMBINASE"/>
    <property type="match status" value="1"/>
</dbReference>
<dbReference type="InterPro" id="IPR013762">
    <property type="entry name" value="Integrase-like_cat_sf"/>
</dbReference>
<evidence type="ECO:0000256" key="1">
    <source>
        <dbReference type="ARBA" id="ARBA00023172"/>
    </source>
</evidence>
<evidence type="ECO:0000313" key="3">
    <source>
        <dbReference type="EMBL" id="QEE27984.1"/>
    </source>
</evidence>
<dbReference type="SUPFAM" id="SSF56349">
    <property type="entry name" value="DNA breaking-rejoining enzymes"/>
    <property type="match status" value="1"/>
</dbReference>
<dbReference type="AlphaFoldDB" id="A0A5B9E8P5"/>
<dbReference type="EMBL" id="CP042806">
    <property type="protein sequence ID" value="QEE27984.1"/>
    <property type="molecule type" value="Genomic_DNA"/>
</dbReference>
<evidence type="ECO:0000313" key="4">
    <source>
        <dbReference type="Proteomes" id="UP000321820"/>
    </source>
</evidence>